<dbReference type="Proteomes" id="UP001497382">
    <property type="component" value="Unassembled WGS sequence"/>
</dbReference>
<gene>
    <name evidence="1" type="ORF">LARSCL_LOCUS10384</name>
</gene>
<evidence type="ECO:0000313" key="2">
    <source>
        <dbReference type="Proteomes" id="UP001497382"/>
    </source>
</evidence>
<reference evidence="1 2" key="1">
    <citation type="submission" date="2024-04" db="EMBL/GenBank/DDBJ databases">
        <authorList>
            <person name="Rising A."/>
            <person name="Reimegard J."/>
            <person name="Sonavane S."/>
            <person name="Akerstrom W."/>
            <person name="Nylinder S."/>
            <person name="Hedman E."/>
            <person name="Kallberg Y."/>
        </authorList>
    </citation>
    <scope>NUCLEOTIDE SEQUENCE [LARGE SCALE GENOMIC DNA]</scope>
</reference>
<organism evidence="1 2">
    <name type="scientific">Larinioides sclopetarius</name>
    <dbReference type="NCBI Taxonomy" id="280406"/>
    <lineage>
        <taxon>Eukaryota</taxon>
        <taxon>Metazoa</taxon>
        <taxon>Ecdysozoa</taxon>
        <taxon>Arthropoda</taxon>
        <taxon>Chelicerata</taxon>
        <taxon>Arachnida</taxon>
        <taxon>Araneae</taxon>
        <taxon>Araneomorphae</taxon>
        <taxon>Entelegynae</taxon>
        <taxon>Araneoidea</taxon>
        <taxon>Araneidae</taxon>
        <taxon>Larinioides</taxon>
    </lineage>
</organism>
<proteinExistence type="predicted"/>
<protein>
    <submittedName>
        <fullName evidence="1">Uncharacterized protein</fullName>
    </submittedName>
</protein>
<dbReference type="AlphaFoldDB" id="A0AAV2A602"/>
<keyword evidence="2" id="KW-1185">Reference proteome</keyword>
<evidence type="ECO:0000313" key="1">
    <source>
        <dbReference type="EMBL" id="CAL1279470.1"/>
    </source>
</evidence>
<name>A0AAV2A602_9ARAC</name>
<dbReference type="EMBL" id="CAXIEN010000122">
    <property type="protein sequence ID" value="CAL1279470.1"/>
    <property type="molecule type" value="Genomic_DNA"/>
</dbReference>
<accession>A0AAV2A602</accession>
<sequence length="192" mass="22497">MAPIFLLKNVRIQHPEQIVPPVRTPSSNFLRTPRIGRFLLLHVCPPPPMIGSVRTLECLYGSPFVDANMTPNFNDPLIIRGNFANNTNKCWTIPRISRKESYGSKSGQKIHPLLRSSRIPFNSLLILFLKNRAQKSPLKTRFMLKQESTYLQDEMLFIYRRKRKKARLYRIRLRSSKITKFWNLYCSELAMC</sequence>
<comment type="caution">
    <text evidence="1">The sequence shown here is derived from an EMBL/GenBank/DDBJ whole genome shotgun (WGS) entry which is preliminary data.</text>
</comment>